<sequence>MIDFEPYILHYFLPKQCQQKKKQMIIKYDQTHLVLHMDDIRKRFLCNNTCIGRNSPCTTQRTITVSM</sequence>
<organism evidence="1">
    <name type="scientific">Pinctada fucata</name>
    <name type="common">Akoya pearl oyster</name>
    <name type="synonym">Pinctada imbricata fucata</name>
    <dbReference type="NCBI Taxonomy" id="50426"/>
    <lineage>
        <taxon>Eukaryota</taxon>
        <taxon>Metazoa</taxon>
        <taxon>Spiralia</taxon>
        <taxon>Lophotrochozoa</taxon>
        <taxon>Mollusca</taxon>
        <taxon>Bivalvia</taxon>
        <taxon>Autobranchia</taxon>
        <taxon>Pteriomorphia</taxon>
        <taxon>Pterioida</taxon>
        <taxon>Pterioidea</taxon>
        <taxon>Pteriidae</taxon>
        <taxon>Pinctada</taxon>
    </lineage>
</organism>
<dbReference type="AlphaFoldDB" id="A0A194AMI4"/>
<dbReference type="EMBL" id="GELH01000488">
    <property type="protein sequence ID" value="JAS03784.1"/>
    <property type="molecule type" value="Transcribed_RNA"/>
</dbReference>
<accession>A0A194AMI4</accession>
<name>A0A194AMI4_PINFU</name>
<reference evidence="1" key="1">
    <citation type="submission" date="2016-03" db="EMBL/GenBank/DDBJ databases">
        <authorList>
            <person name="Ploux O."/>
        </authorList>
    </citation>
    <scope>NUCLEOTIDE SEQUENCE</scope>
    <source>
        <tissue evidence="1">Mantle</tissue>
    </source>
</reference>
<evidence type="ECO:0000313" key="1">
    <source>
        <dbReference type="EMBL" id="JAS03785.1"/>
    </source>
</evidence>
<dbReference type="EMBL" id="GELH01000487">
    <property type="protein sequence ID" value="JAS03785.1"/>
    <property type="molecule type" value="Transcribed_RNA"/>
</dbReference>
<proteinExistence type="predicted"/>
<protein>
    <submittedName>
        <fullName evidence="1">Uncharacterized protein</fullName>
    </submittedName>
</protein>